<dbReference type="SUPFAM" id="SSF52540">
    <property type="entry name" value="P-loop containing nucleoside triphosphate hydrolases"/>
    <property type="match status" value="1"/>
</dbReference>
<evidence type="ECO:0008006" key="2">
    <source>
        <dbReference type="Google" id="ProtNLM"/>
    </source>
</evidence>
<evidence type="ECO:0000313" key="1">
    <source>
        <dbReference type="Ensembl" id="ENSSPAP00000023068.1"/>
    </source>
</evidence>
<dbReference type="Gene3D" id="3.40.50.300">
    <property type="entry name" value="P-loop containing nucleotide triphosphate hydrolases"/>
    <property type="match status" value="1"/>
</dbReference>
<dbReference type="PANTHER" id="PTHR14241:SF1">
    <property type="entry name" value="INTERFERON-INDUCED PROTEIN 44-RELATED"/>
    <property type="match status" value="1"/>
</dbReference>
<dbReference type="PANTHER" id="PTHR14241">
    <property type="entry name" value="INTERFERON-INDUCED PROTEIN 44"/>
    <property type="match status" value="1"/>
</dbReference>
<protein>
    <recommendedName>
        <fullName evidence="2">G domain-containing protein</fullName>
    </recommendedName>
</protein>
<sequence>MGGESSSVNVLAVSHVQTVVLNLFPAHLNRDTKELQYVKDFEPERDVVTQIRVLLYGSIGNGKSTFINSVSTVLRGRMVNTAMVSAINYEGTSFTKKYETHKIRKETWGSFYPFVFNDIMGLEEGTGRGVRVDDIKLAMKGHVMEGYKFNPASSLSSSDSGYNPTPSNDDKVHVLVCVCSGNAAEISDSVLQKMREIREAASDLGIPQLVVVTKLDEACPETEKDLQNIYKSKLVKKKMTDLSSELGIPLNCILPVKNYSQEISQHPDCDMLILNALKLILDFGNDFIEKF</sequence>
<reference evidence="1" key="1">
    <citation type="submission" date="2023-09" db="UniProtKB">
        <authorList>
            <consortium name="Ensembl"/>
        </authorList>
    </citation>
    <scope>IDENTIFICATION</scope>
</reference>
<dbReference type="Ensembl" id="ENSSPAT00000023445.1">
    <property type="protein sequence ID" value="ENSSPAP00000023068.1"/>
    <property type="gene ID" value="ENSSPAG00000017394.1"/>
</dbReference>
<dbReference type="GeneTree" id="ENSGT00940000160560"/>
<name>A0A3B5ANL7_9TELE</name>
<dbReference type="InterPro" id="IPR027417">
    <property type="entry name" value="P-loop_NTPase"/>
</dbReference>
<dbReference type="STRING" id="144197.ENSSPAP00000023068"/>
<dbReference type="AlphaFoldDB" id="A0A3B5ANL7"/>
<proteinExistence type="predicted"/>
<accession>A0A3B5ANL7</accession>
<organism evidence="1">
    <name type="scientific">Stegastes partitus</name>
    <name type="common">bicolor damselfish</name>
    <dbReference type="NCBI Taxonomy" id="144197"/>
    <lineage>
        <taxon>Eukaryota</taxon>
        <taxon>Metazoa</taxon>
        <taxon>Chordata</taxon>
        <taxon>Craniata</taxon>
        <taxon>Vertebrata</taxon>
        <taxon>Euteleostomi</taxon>
        <taxon>Actinopterygii</taxon>
        <taxon>Neopterygii</taxon>
        <taxon>Teleostei</taxon>
        <taxon>Neoteleostei</taxon>
        <taxon>Acanthomorphata</taxon>
        <taxon>Ovalentaria</taxon>
        <taxon>Pomacentridae</taxon>
        <taxon>Stegastes</taxon>
    </lineage>
</organism>
<dbReference type="GO" id="GO:0006955">
    <property type="term" value="P:immune response"/>
    <property type="evidence" value="ECO:0007669"/>
    <property type="project" value="TreeGrafter"/>
</dbReference>